<dbReference type="GO" id="GO:0016020">
    <property type="term" value="C:membrane"/>
    <property type="evidence" value="ECO:0007669"/>
    <property type="project" value="UniProtKB-SubCell"/>
</dbReference>
<reference evidence="7" key="1">
    <citation type="submission" date="2021-07" db="EMBL/GenBank/DDBJ databases">
        <authorList>
            <person name="Durling M."/>
        </authorList>
    </citation>
    <scope>NUCLEOTIDE SEQUENCE</scope>
</reference>
<evidence type="ECO:0000256" key="2">
    <source>
        <dbReference type="ARBA" id="ARBA00022448"/>
    </source>
</evidence>
<dbReference type="GO" id="GO:0022857">
    <property type="term" value="F:transmembrane transporter activity"/>
    <property type="evidence" value="ECO:0007669"/>
    <property type="project" value="InterPro"/>
</dbReference>
<feature type="transmembrane region" description="Helical" evidence="6">
    <location>
        <begin position="46"/>
        <end position="69"/>
    </location>
</feature>
<evidence type="ECO:0000256" key="5">
    <source>
        <dbReference type="ARBA" id="ARBA00023136"/>
    </source>
</evidence>
<comment type="subcellular location">
    <subcellularLocation>
        <location evidence="1">Membrane</location>
        <topology evidence="1">Multi-pass membrane protein</topology>
    </subcellularLocation>
</comment>
<dbReference type="Pfam" id="PF13520">
    <property type="entry name" value="AA_permease_2"/>
    <property type="match status" value="1"/>
</dbReference>
<evidence type="ECO:0000256" key="6">
    <source>
        <dbReference type="SAM" id="Phobius"/>
    </source>
</evidence>
<gene>
    <name evidence="7" type="ORF">HYALB_00008014</name>
</gene>
<evidence type="ECO:0000313" key="7">
    <source>
        <dbReference type="EMBL" id="CAG8971621.1"/>
    </source>
</evidence>
<keyword evidence="4 6" id="KW-1133">Transmembrane helix</keyword>
<dbReference type="OrthoDB" id="3257095at2759"/>
<keyword evidence="5 6" id="KW-0472">Membrane</keyword>
<evidence type="ECO:0000256" key="3">
    <source>
        <dbReference type="ARBA" id="ARBA00022692"/>
    </source>
</evidence>
<dbReference type="PANTHER" id="PTHR45649">
    <property type="entry name" value="AMINO-ACID PERMEASE BAT1"/>
    <property type="match status" value="1"/>
</dbReference>
<organism evidence="7 8">
    <name type="scientific">Hymenoscyphus albidus</name>
    <dbReference type="NCBI Taxonomy" id="595503"/>
    <lineage>
        <taxon>Eukaryota</taxon>
        <taxon>Fungi</taxon>
        <taxon>Dikarya</taxon>
        <taxon>Ascomycota</taxon>
        <taxon>Pezizomycotina</taxon>
        <taxon>Leotiomycetes</taxon>
        <taxon>Helotiales</taxon>
        <taxon>Helotiaceae</taxon>
        <taxon>Hymenoscyphus</taxon>
    </lineage>
</organism>
<feature type="transmembrane region" description="Helical" evidence="6">
    <location>
        <begin position="81"/>
        <end position="99"/>
    </location>
</feature>
<dbReference type="AlphaFoldDB" id="A0A9N9LFG3"/>
<sequence length="146" mass="16476">MATVQEIISQQKKIPLGGGPFKWVTILAPPWCKKFLSYLAGWLTVIAWQALVAGIAIISTSLFQSLLILNSLDYTQQRWHATLLFFAVLAFALFINTYLGRVLPQIESLMLFFHIMGFFSVLVPIVYLAPKKSWREVFTTFMDGGG</sequence>
<protein>
    <submittedName>
        <fullName evidence="7">Uncharacterized protein</fullName>
    </submittedName>
</protein>
<keyword evidence="8" id="KW-1185">Reference proteome</keyword>
<proteinExistence type="predicted"/>
<accession>A0A9N9LFG3</accession>
<keyword evidence="3 6" id="KW-0812">Transmembrane</keyword>
<evidence type="ECO:0000256" key="4">
    <source>
        <dbReference type="ARBA" id="ARBA00022989"/>
    </source>
</evidence>
<evidence type="ECO:0000313" key="8">
    <source>
        <dbReference type="Proteomes" id="UP000701801"/>
    </source>
</evidence>
<feature type="transmembrane region" description="Helical" evidence="6">
    <location>
        <begin position="111"/>
        <end position="129"/>
    </location>
</feature>
<dbReference type="Gene3D" id="1.20.1740.10">
    <property type="entry name" value="Amino acid/polyamine transporter I"/>
    <property type="match status" value="1"/>
</dbReference>
<keyword evidence="2" id="KW-0813">Transport</keyword>
<name>A0A9N9LFG3_9HELO</name>
<dbReference type="Proteomes" id="UP000701801">
    <property type="component" value="Unassembled WGS sequence"/>
</dbReference>
<dbReference type="PANTHER" id="PTHR45649:SF1">
    <property type="entry name" value="TRANSPORTER, PUTATIVE (EUROFUNG)-RELATED"/>
    <property type="match status" value="1"/>
</dbReference>
<dbReference type="InterPro" id="IPR002293">
    <property type="entry name" value="AA/rel_permease1"/>
</dbReference>
<evidence type="ECO:0000256" key="1">
    <source>
        <dbReference type="ARBA" id="ARBA00004141"/>
    </source>
</evidence>
<comment type="caution">
    <text evidence="7">The sequence shown here is derived from an EMBL/GenBank/DDBJ whole genome shotgun (WGS) entry which is preliminary data.</text>
</comment>
<dbReference type="EMBL" id="CAJVRM010000025">
    <property type="protein sequence ID" value="CAG8971621.1"/>
    <property type="molecule type" value="Genomic_DNA"/>
</dbReference>